<accession>A0A223D5E1</accession>
<name>A0A223D5E1_9BACL</name>
<dbReference type="RefSeq" id="WP_094238039.1">
    <property type="nucleotide sequence ID" value="NZ_CP022657.1"/>
</dbReference>
<dbReference type="AlphaFoldDB" id="A0A223D5E1"/>
<evidence type="ECO:0000313" key="3">
    <source>
        <dbReference type="Proteomes" id="UP000214688"/>
    </source>
</evidence>
<dbReference type="KEGG" id="tab:CIG75_18940"/>
<dbReference type="OrthoDB" id="1698671at2"/>
<dbReference type="InterPro" id="IPR056937">
    <property type="entry name" value="YqbQ/XkdQ"/>
</dbReference>
<evidence type="ECO:0000259" key="1">
    <source>
        <dbReference type="Pfam" id="PF24032"/>
    </source>
</evidence>
<dbReference type="EMBL" id="CP022657">
    <property type="protein sequence ID" value="ASS76812.1"/>
    <property type="molecule type" value="Genomic_DNA"/>
</dbReference>
<sequence>MLEVMIDNKDGNVWDISDLVSSFQWKTGRIGKASSAELQFVKGGIYENKSFRYSNGDILRVKKDGFGVFYGYIFSIDTGKDEQVKITAYDQLRYLMSNDTYVFKNVTATQVIQRIAGDFGLKVGALADTGHKIPSMIEDSKKLMDIVCKALDLTLIATTRNYVFYDDFGALRLRNINEMAVEFVVGDGSLLYDYEFKRSIDSDTHNRVKLVRDNKESGKRDVYIAQDSANIARWGRLQLYETVDEKANAAQINEMLNNLLKLKNREQKSLRLSAIGDIRVRAGCYVPVIIQEISINQYFLIDECTHTIEGADHTMALELKVI</sequence>
<proteinExistence type="predicted"/>
<evidence type="ECO:0000313" key="2">
    <source>
        <dbReference type="EMBL" id="ASS76812.1"/>
    </source>
</evidence>
<protein>
    <recommendedName>
        <fullName evidence="1">YqbQ/XkdQ domain-containing protein</fullName>
    </recommendedName>
</protein>
<organism evidence="2 3">
    <name type="scientific">Tumebacillus algifaecis</name>
    <dbReference type="NCBI Taxonomy" id="1214604"/>
    <lineage>
        <taxon>Bacteria</taxon>
        <taxon>Bacillati</taxon>
        <taxon>Bacillota</taxon>
        <taxon>Bacilli</taxon>
        <taxon>Bacillales</taxon>
        <taxon>Alicyclobacillaceae</taxon>
        <taxon>Tumebacillus</taxon>
    </lineage>
</organism>
<keyword evidence="3" id="KW-1185">Reference proteome</keyword>
<feature type="domain" description="YqbQ/XkdQ" evidence="1">
    <location>
        <begin position="24"/>
        <end position="320"/>
    </location>
</feature>
<reference evidence="2 3" key="1">
    <citation type="journal article" date="2015" name="Int. J. Syst. Evol. Microbiol.">
        <title>Tumebacillus algifaecis sp. nov., isolated from decomposing algal scum.</title>
        <authorList>
            <person name="Wu Y.F."/>
            <person name="Zhang B."/>
            <person name="Xing P."/>
            <person name="Wu Q.L."/>
            <person name="Liu S.J."/>
        </authorList>
    </citation>
    <scope>NUCLEOTIDE SEQUENCE [LARGE SCALE GENOMIC DNA]</scope>
    <source>
        <strain evidence="2 3">THMBR28</strain>
    </source>
</reference>
<gene>
    <name evidence="2" type="ORF">CIG75_18940</name>
</gene>
<dbReference type="Pfam" id="PF24032">
    <property type="entry name" value="YQBQ"/>
    <property type="match status" value="1"/>
</dbReference>
<dbReference type="Proteomes" id="UP000214688">
    <property type="component" value="Chromosome"/>
</dbReference>
<dbReference type="SUPFAM" id="SSF69279">
    <property type="entry name" value="Phage tail proteins"/>
    <property type="match status" value="1"/>
</dbReference>